<dbReference type="InterPro" id="IPR001795">
    <property type="entry name" value="RNA-dir_pol_luteovirus"/>
</dbReference>
<keyword evidence="10" id="KW-0720">Serine protease</keyword>
<dbReference type="GeneID" id="22276101"/>
<evidence type="ECO:0000256" key="6">
    <source>
        <dbReference type="ARBA" id="ARBA00022695"/>
    </source>
</evidence>
<dbReference type="GO" id="GO:0016020">
    <property type="term" value="C:membrane"/>
    <property type="evidence" value="ECO:0007669"/>
    <property type="project" value="UniProtKB-SubCell"/>
</dbReference>
<dbReference type="GO" id="GO:0039694">
    <property type="term" value="P:viral RNA genome replication"/>
    <property type="evidence" value="ECO:0007669"/>
    <property type="project" value="InterPro"/>
</dbReference>
<feature type="transmembrane region" description="Helical" evidence="16">
    <location>
        <begin position="147"/>
        <end position="172"/>
    </location>
</feature>
<evidence type="ECO:0000256" key="11">
    <source>
        <dbReference type="ARBA" id="ARBA00022953"/>
    </source>
</evidence>
<evidence type="ECO:0000256" key="9">
    <source>
        <dbReference type="ARBA" id="ARBA00022801"/>
    </source>
</evidence>
<keyword evidence="5 16" id="KW-0812">Transmembrane</keyword>
<keyword evidence="7" id="KW-0547">Nucleotide-binding</keyword>
<accession>A0A097RN22</accession>
<keyword evidence="12 16" id="KW-1133">Transmembrane helix</keyword>
<evidence type="ECO:0000256" key="12">
    <source>
        <dbReference type="ARBA" id="ARBA00022989"/>
    </source>
</evidence>
<evidence type="ECO:0000256" key="10">
    <source>
        <dbReference type="ARBA" id="ARBA00022825"/>
    </source>
</evidence>
<organism evidence="19 20">
    <name type="scientific">Strawberry polerovirus 1</name>
    <dbReference type="NCBI Taxonomy" id="1564903"/>
    <lineage>
        <taxon>Viruses</taxon>
        <taxon>Riboviria</taxon>
        <taxon>Orthornavirae</taxon>
        <taxon>Pisuviricota</taxon>
        <taxon>Pisoniviricetes</taxon>
        <taxon>Sobelivirales</taxon>
        <taxon>Solemoviridae</taxon>
        <taxon>Polerovirus</taxon>
        <taxon>Polerovirus SPV</taxon>
    </lineage>
</organism>
<dbReference type="GO" id="GO:0006508">
    <property type="term" value="P:proteolysis"/>
    <property type="evidence" value="ECO:0007669"/>
    <property type="project" value="UniProtKB-KW"/>
</dbReference>
<dbReference type="Pfam" id="PF02123">
    <property type="entry name" value="RdRP_4"/>
    <property type="match status" value="1"/>
</dbReference>
<feature type="domain" description="Peptidase S39" evidence="18">
    <location>
        <begin position="211"/>
        <end position="410"/>
    </location>
</feature>
<reference evidence="19 20" key="1">
    <citation type="journal article" date="2014" name="Arch. Virol.">
        <title>The complete genome sequence of a new polerovirus in strawberry plants showing strawberry decline symptoms from eastern Canada.</title>
        <authorList>
            <person name="Xiang Y."/>
            <person name="Bernardy M."/>
            <person name="Bhagwat B."/>
            <person name="Wiersma P.A."/>
            <person name="DeYoung R.M."/>
            <person name="Bouthillier M."/>
        </authorList>
    </citation>
    <scope>NUCLEOTIDE SEQUENCE [LARGE SCALE GENOMIC DNA]</scope>
    <source>
        <strain evidence="19">AB5301</strain>
    </source>
</reference>
<dbReference type="GO" id="GO:0003968">
    <property type="term" value="F:RNA-directed RNA polymerase activity"/>
    <property type="evidence" value="ECO:0007669"/>
    <property type="project" value="UniProtKB-KW"/>
</dbReference>
<feature type="compositionally biased region" description="Polar residues" evidence="15">
    <location>
        <begin position="606"/>
        <end position="617"/>
    </location>
</feature>
<dbReference type="InterPro" id="IPR043504">
    <property type="entry name" value="Peptidase_S1_PA_chymotrypsin"/>
</dbReference>
<dbReference type="InterPro" id="IPR043502">
    <property type="entry name" value="DNA/RNA_pol_sf"/>
</dbReference>
<feature type="region of interest" description="Disordered" evidence="15">
    <location>
        <begin position="582"/>
        <end position="628"/>
    </location>
</feature>
<evidence type="ECO:0000256" key="7">
    <source>
        <dbReference type="ARBA" id="ARBA00022741"/>
    </source>
</evidence>
<dbReference type="KEGG" id="vg:22276101"/>
<keyword evidence="9" id="KW-0378">Hydrolase</keyword>
<evidence type="ECO:0000256" key="14">
    <source>
        <dbReference type="ARBA" id="ARBA00048744"/>
    </source>
</evidence>
<evidence type="ECO:0000256" key="4">
    <source>
        <dbReference type="ARBA" id="ARBA00022679"/>
    </source>
</evidence>
<protein>
    <submittedName>
        <fullName evidence="19">p1-P2 fusion protein</fullName>
    </submittedName>
</protein>
<evidence type="ECO:0000256" key="3">
    <source>
        <dbReference type="ARBA" id="ARBA00022670"/>
    </source>
</evidence>
<proteinExistence type="predicted"/>
<evidence type="ECO:0000256" key="2">
    <source>
        <dbReference type="ARBA" id="ARBA00022484"/>
    </source>
</evidence>
<dbReference type="Pfam" id="PF02122">
    <property type="entry name" value="Peptidase_S39"/>
    <property type="match status" value="1"/>
</dbReference>
<evidence type="ECO:0000313" key="20">
    <source>
        <dbReference type="Proteomes" id="UP000203888"/>
    </source>
</evidence>
<feature type="domain" description="RdRp catalytic" evidence="17">
    <location>
        <begin position="936"/>
        <end position="1051"/>
    </location>
</feature>
<dbReference type="GO" id="GO:0006351">
    <property type="term" value="P:DNA-templated transcription"/>
    <property type="evidence" value="ECO:0007669"/>
    <property type="project" value="InterPro"/>
</dbReference>
<comment type="catalytic activity">
    <reaction evidence="14">
        <text>RNA(n) + a ribonucleoside 5'-triphosphate = RNA(n+1) + diphosphate</text>
        <dbReference type="Rhea" id="RHEA:21248"/>
        <dbReference type="Rhea" id="RHEA-COMP:14527"/>
        <dbReference type="Rhea" id="RHEA-COMP:17342"/>
        <dbReference type="ChEBI" id="CHEBI:33019"/>
        <dbReference type="ChEBI" id="CHEBI:61557"/>
        <dbReference type="ChEBI" id="CHEBI:140395"/>
        <dbReference type="EC" id="2.7.7.48"/>
    </reaction>
</comment>
<evidence type="ECO:0000256" key="8">
    <source>
        <dbReference type="ARBA" id="ARBA00022758"/>
    </source>
</evidence>
<dbReference type="InterPro" id="IPR009003">
    <property type="entry name" value="Peptidase_S1_PA"/>
</dbReference>
<keyword evidence="2" id="KW-0696">RNA-directed RNA polymerase</keyword>
<dbReference type="Gene3D" id="2.40.10.10">
    <property type="entry name" value="Trypsin-like serine proteases"/>
    <property type="match status" value="2"/>
</dbReference>
<dbReference type="PROSITE" id="PS50507">
    <property type="entry name" value="RDRP_SSRNA_POS"/>
    <property type="match status" value="1"/>
</dbReference>
<dbReference type="PROSITE" id="PS51868">
    <property type="entry name" value="PEPTIDASE_S39"/>
    <property type="match status" value="1"/>
</dbReference>
<keyword evidence="4" id="KW-0808">Transferase</keyword>
<evidence type="ECO:0000256" key="5">
    <source>
        <dbReference type="ARBA" id="ARBA00022692"/>
    </source>
</evidence>
<keyword evidence="8" id="KW-0688">Ribosomal frameshifting</keyword>
<dbReference type="GO" id="GO:0000166">
    <property type="term" value="F:nucleotide binding"/>
    <property type="evidence" value="ECO:0007669"/>
    <property type="project" value="UniProtKB-KW"/>
</dbReference>
<evidence type="ECO:0000259" key="17">
    <source>
        <dbReference type="PROSITE" id="PS50507"/>
    </source>
</evidence>
<dbReference type="GO" id="GO:0003723">
    <property type="term" value="F:RNA binding"/>
    <property type="evidence" value="ECO:0007669"/>
    <property type="project" value="InterPro"/>
</dbReference>
<evidence type="ECO:0000256" key="13">
    <source>
        <dbReference type="ARBA" id="ARBA00023136"/>
    </source>
</evidence>
<evidence type="ECO:0000256" key="15">
    <source>
        <dbReference type="SAM" id="MobiDB-lite"/>
    </source>
</evidence>
<dbReference type="SUPFAM" id="SSF56672">
    <property type="entry name" value="DNA/RNA polymerases"/>
    <property type="match status" value="1"/>
</dbReference>
<sequence>MQLTVMLTLLLSSIFLFSHSQAISHNPAIPSAFPLHVISNLSSGPSLSDIFRSYASYPRPSKCVVHIVQPKLTIDESYGNLTQLMLQKMWLDVNIYHSLVLTRLLTLCVNVSNFFKMNTGRLYRSLVTLALKSIIFTWYYALRTIWVFLWSLITNHTVDVLLLMLLAGYTALAFSALRWIYSKLPFFVVTLPWRIWKRSTRRRPAVFEKRIEGFIDRRIPHKPPHKSVLHIIYGNQTEAGYASCIRLLDEGQSMALLTAAHVLRDPCNKFVYSLRTKNSISISNFTPVYWDVEGDVVVLKGPSNWTSVLGCTPAHYATADKVSKSNVEWYRYEDGEWYMHNAEITDVYDTGSAPSAAVHSITEFGDSGTPYFCGKIIQGVHTGGAIKDNCNILSPLPPIPGLFSMRYITESPKPKGRIFSDEDIADFVERAQSLIKFKSATGMNWSDMLDDNSLPPVPIYKESKILSEEEDAVEDYLSQRVSPPLTTPTISAEKAIPEEESAVDEYIAHFTGPKYILESSGNRDGQSRLPKQRRGNKVKCCIEYGETGEPTCSHADPATTCYCYRKSHLKCPWRKWNSEFGRPNHPTTRNCGRKDRQQESAGGGSTSDNAASPTKEAQAQRETWRKEQANSFREHFRSLYQWEVSAAAPEIAGFRNSGKLPQFYHPKGKVDSNWGRTLAATYPELAEHVKGFGWPEAGAKAELKSLALQASRWLERAQLAKIPSEAERERVIKRTVCEYRACQTSTPQCARQSKLSWEGFQNDYKEALSSLELDAGVGLPYIKHGLPTHRGWVEDPTLAPILAQLVFDRLQLLSETEFADMSPEELVKAGLCDPIRLFVKGEPHKQSKLDEGRYRLIMSVSLVDQLVARVLFQNQNKKEIALWRAVPSKPGFGLSTDEQTKDFISCLSKTVSGAIDPSSKLDSKISEDEVVQNWPRYIVPTDCSGFDWSVSAWMLEDDMEVRNRLTRNNTELCRRLRGGWLHCISNSVLCLSDGTLFAQTTPGVQKSGSYNTSSSNSRIRVMAAYHAGASWAMAMGDDGLESPDTNLDVYKNLGFKVEVSDRLEFCSHIFERPDLAIPVNVNKMLYRLIYGYNVGCGNEEVVCNYARALYSVLNELRHNPELVSKLAVWLSPVEPQKNH</sequence>
<evidence type="ECO:0000259" key="18">
    <source>
        <dbReference type="PROSITE" id="PS51868"/>
    </source>
</evidence>
<dbReference type="OrthoDB" id="623at10239"/>
<name>A0A097RN22_9VIRU</name>
<evidence type="ECO:0000313" key="19">
    <source>
        <dbReference type="EMBL" id="AIU80165.1"/>
    </source>
</evidence>
<dbReference type="InterPro" id="IPR007094">
    <property type="entry name" value="RNA-dir_pol_PSvirus"/>
</dbReference>
<dbReference type="InterPro" id="IPR000382">
    <property type="entry name" value="Peptidase_S39B_luteovirus"/>
</dbReference>
<keyword evidence="3" id="KW-0645">Protease</keyword>
<evidence type="ECO:0000256" key="16">
    <source>
        <dbReference type="SAM" id="Phobius"/>
    </source>
</evidence>
<keyword evidence="6" id="KW-0548">Nucleotidyltransferase</keyword>
<dbReference type="PRINTS" id="PR00914">
    <property type="entry name" value="LVIRUSRNAPOL"/>
</dbReference>
<keyword evidence="20" id="KW-1185">Reference proteome</keyword>
<comment type="subcellular location">
    <subcellularLocation>
        <location evidence="1">Membrane</location>
        <topology evidence="1">Multi-pass membrane protein</topology>
    </subcellularLocation>
</comment>
<dbReference type="RefSeq" id="YP_009100303.1">
    <property type="nucleotide sequence ID" value="NC_025435.1"/>
</dbReference>
<evidence type="ECO:0000256" key="1">
    <source>
        <dbReference type="ARBA" id="ARBA00004141"/>
    </source>
</evidence>
<dbReference type="GO" id="GO:0075523">
    <property type="term" value="P:viral translational frameshifting"/>
    <property type="evidence" value="ECO:0007669"/>
    <property type="project" value="UniProtKB-KW"/>
</dbReference>
<feature type="compositionally biased region" description="Basic and acidic residues" evidence="15">
    <location>
        <begin position="618"/>
        <end position="628"/>
    </location>
</feature>
<dbReference type="GO" id="GO:0004252">
    <property type="term" value="F:serine-type endopeptidase activity"/>
    <property type="evidence" value="ECO:0007669"/>
    <property type="project" value="InterPro"/>
</dbReference>
<dbReference type="EMBL" id="KM233705">
    <property type="protein sequence ID" value="AIU80165.1"/>
    <property type="molecule type" value="Genomic_RNA"/>
</dbReference>
<keyword evidence="11" id="KW-0693">Viral RNA replication</keyword>
<keyword evidence="13 16" id="KW-0472">Membrane</keyword>
<dbReference type="Proteomes" id="UP000203888">
    <property type="component" value="Segment"/>
</dbReference>
<dbReference type="SUPFAM" id="SSF50494">
    <property type="entry name" value="Trypsin-like serine proteases"/>
    <property type="match status" value="1"/>
</dbReference>